<reference evidence="4 5" key="1">
    <citation type="journal article" date="2017" name="ISME J.">
        <title>Energy and carbon metabolisms in a deep terrestrial subsurface fluid microbial community.</title>
        <authorList>
            <person name="Momper L."/>
            <person name="Jungbluth S.P."/>
            <person name="Lee M.D."/>
            <person name="Amend J.P."/>
        </authorList>
    </citation>
    <scope>NUCLEOTIDE SEQUENCE [LARGE SCALE GENOMIC DNA]</scope>
    <source>
        <strain evidence="4">SURF_26</strain>
    </source>
</reference>
<accession>A0A3A4QWY2</accession>
<dbReference type="GO" id="GO:0052621">
    <property type="term" value="F:diguanylate cyclase activity"/>
    <property type="evidence" value="ECO:0007669"/>
    <property type="project" value="UniProtKB-EC"/>
</dbReference>
<dbReference type="Pfam" id="PF00990">
    <property type="entry name" value="GGDEF"/>
    <property type="match status" value="1"/>
</dbReference>
<dbReference type="InterPro" id="IPR029787">
    <property type="entry name" value="Nucleotide_cyclase"/>
</dbReference>
<dbReference type="SMART" id="SM00267">
    <property type="entry name" value="GGDEF"/>
    <property type="match status" value="1"/>
</dbReference>
<sequence length="356" mass="41045">MRKDDFFNQLKEFCDTTEDHNTCTLLVSDLMRGLFRFLKINYCAVLLRNHGFLKNKYLSRNGLIIGYDHSFEPAVWTPIQNVLFSDFNDNKIPLDAIRQEFMDMSVEVIKFQSAEYPRQKARIQHPIYVRSLQLNDQFIGTLCLMDNTHDPLSAREAVIVDFFIKQFLLILENKLLKEEINKVSMYDESSGLYSKTYFMDRLEAEFKSAQRFKNPLSVLFGSLYNFNAISDTHGRREALEAANYVVSEISHFIRSIDIITLDSENEFAILLPHTPYEGASVLARKLNALIKEKTYFIDDHQCILTLIHGIASYPDEDVSSSVELLNCAKMIHAQSKELEDKFSLPIGPGIINPLEQ</sequence>
<dbReference type="GO" id="GO:0005886">
    <property type="term" value="C:plasma membrane"/>
    <property type="evidence" value="ECO:0007669"/>
    <property type="project" value="TreeGrafter"/>
</dbReference>
<comment type="caution">
    <text evidence="4">The sequence shown here is derived from an EMBL/GenBank/DDBJ whole genome shotgun (WGS) entry which is preliminary data.</text>
</comment>
<dbReference type="EMBL" id="QZJZ01000068">
    <property type="protein sequence ID" value="RJP58294.1"/>
    <property type="molecule type" value="Genomic_DNA"/>
</dbReference>
<dbReference type="PROSITE" id="PS50887">
    <property type="entry name" value="GGDEF"/>
    <property type="match status" value="1"/>
</dbReference>
<protein>
    <recommendedName>
        <fullName evidence="1">diguanylate cyclase</fullName>
        <ecNumber evidence="1">2.7.7.65</ecNumber>
    </recommendedName>
</protein>
<dbReference type="EC" id="2.7.7.65" evidence="1"/>
<dbReference type="AlphaFoldDB" id="A0A3A4QWY2"/>
<gene>
    <name evidence="4" type="ORF">C4541_08235</name>
</gene>
<dbReference type="GO" id="GO:0043709">
    <property type="term" value="P:cell adhesion involved in single-species biofilm formation"/>
    <property type="evidence" value="ECO:0007669"/>
    <property type="project" value="TreeGrafter"/>
</dbReference>
<evidence type="ECO:0000313" key="5">
    <source>
        <dbReference type="Proteomes" id="UP000266426"/>
    </source>
</evidence>
<dbReference type="InterPro" id="IPR000160">
    <property type="entry name" value="GGDEF_dom"/>
</dbReference>
<dbReference type="NCBIfam" id="TIGR00254">
    <property type="entry name" value="GGDEF"/>
    <property type="match status" value="1"/>
</dbReference>
<dbReference type="PANTHER" id="PTHR45138">
    <property type="entry name" value="REGULATORY COMPONENTS OF SENSORY TRANSDUCTION SYSTEM"/>
    <property type="match status" value="1"/>
</dbReference>
<evidence type="ECO:0000256" key="1">
    <source>
        <dbReference type="ARBA" id="ARBA00012528"/>
    </source>
</evidence>
<dbReference type="InterPro" id="IPR043128">
    <property type="entry name" value="Rev_trsase/Diguanyl_cyclase"/>
</dbReference>
<dbReference type="SUPFAM" id="SSF55073">
    <property type="entry name" value="Nucleotide cyclase"/>
    <property type="match status" value="1"/>
</dbReference>
<evidence type="ECO:0000259" key="3">
    <source>
        <dbReference type="PROSITE" id="PS50887"/>
    </source>
</evidence>
<evidence type="ECO:0000256" key="2">
    <source>
        <dbReference type="ARBA" id="ARBA00034247"/>
    </source>
</evidence>
<evidence type="ECO:0000313" key="4">
    <source>
        <dbReference type="EMBL" id="RJP58294.1"/>
    </source>
</evidence>
<organism evidence="4 5">
    <name type="scientific">Candidatus Auribacter fodinae</name>
    <dbReference type="NCBI Taxonomy" id="2093366"/>
    <lineage>
        <taxon>Bacteria</taxon>
        <taxon>Pseudomonadati</taxon>
        <taxon>Candidatus Auribacterota</taxon>
        <taxon>Candidatus Auribacteria</taxon>
        <taxon>Candidatus Auribacterales</taxon>
        <taxon>Candidatus Auribacteraceae</taxon>
        <taxon>Candidatus Auribacter</taxon>
    </lineage>
</organism>
<dbReference type="InterPro" id="IPR050469">
    <property type="entry name" value="Diguanylate_Cyclase"/>
</dbReference>
<dbReference type="Gene3D" id="3.30.70.270">
    <property type="match status" value="1"/>
</dbReference>
<dbReference type="CDD" id="cd01949">
    <property type="entry name" value="GGDEF"/>
    <property type="match status" value="1"/>
</dbReference>
<comment type="catalytic activity">
    <reaction evidence="2">
        <text>2 GTP = 3',3'-c-di-GMP + 2 diphosphate</text>
        <dbReference type="Rhea" id="RHEA:24898"/>
        <dbReference type="ChEBI" id="CHEBI:33019"/>
        <dbReference type="ChEBI" id="CHEBI:37565"/>
        <dbReference type="ChEBI" id="CHEBI:58805"/>
        <dbReference type="EC" id="2.7.7.65"/>
    </reaction>
</comment>
<name>A0A3A4QWY2_9BACT</name>
<dbReference type="GO" id="GO:1902201">
    <property type="term" value="P:negative regulation of bacterial-type flagellum-dependent cell motility"/>
    <property type="evidence" value="ECO:0007669"/>
    <property type="project" value="TreeGrafter"/>
</dbReference>
<dbReference type="PANTHER" id="PTHR45138:SF9">
    <property type="entry name" value="DIGUANYLATE CYCLASE DGCM-RELATED"/>
    <property type="match status" value="1"/>
</dbReference>
<proteinExistence type="predicted"/>
<feature type="domain" description="GGDEF" evidence="3">
    <location>
        <begin position="214"/>
        <end position="349"/>
    </location>
</feature>
<dbReference type="Proteomes" id="UP000266426">
    <property type="component" value="Unassembled WGS sequence"/>
</dbReference>